<name>A0A075HZH2_9EURY</name>
<dbReference type="EC" id="4.1.1.36" evidence="3"/>
<dbReference type="GO" id="GO:0015937">
    <property type="term" value="P:coenzyme A biosynthetic process"/>
    <property type="evidence" value="ECO:0007669"/>
    <property type="project" value="TreeGrafter"/>
</dbReference>
<dbReference type="Pfam" id="PF04127">
    <property type="entry name" value="DFP"/>
    <property type="match status" value="1"/>
</dbReference>
<keyword evidence="3" id="KW-0456">Lyase</keyword>
<feature type="domain" description="Flavoprotein" evidence="1">
    <location>
        <begin position="17"/>
        <end position="157"/>
    </location>
</feature>
<dbReference type="SUPFAM" id="SSF52507">
    <property type="entry name" value="Homo-oligomeric flavin-containing Cys decarboxylases, HFCD"/>
    <property type="match status" value="1"/>
</dbReference>
<dbReference type="InterPro" id="IPR035929">
    <property type="entry name" value="CoaB-like_sf"/>
</dbReference>
<accession>A0A075HZH2</accession>
<dbReference type="Gene3D" id="3.40.50.10300">
    <property type="entry name" value="CoaB-like"/>
    <property type="match status" value="1"/>
</dbReference>
<dbReference type="AlphaFoldDB" id="A0A075HZH2"/>
<dbReference type="InterPro" id="IPR003382">
    <property type="entry name" value="Flavoprotein"/>
</dbReference>
<evidence type="ECO:0000259" key="2">
    <source>
        <dbReference type="Pfam" id="PF04127"/>
    </source>
</evidence>
<dbReference type="SUPFAM" id="SSF102645">
    <property type="entry name" value="CoaB-like"/>
    <property type="match status" value="1"/>
</dbReference>
<gene>
    <name evidence="3" type="primary">coaBC</name>
    <name evidence="3" type="synonym">dfp</name>
</gene>
<sequence>MTKDTGVAVHSDALAGKRVLLAITGGIAAVESIRLARELRRHQAELTVIMSSEATKVVTPLAVAWASDVEVHQGWSPEMAQLDGHDIILIAPATRNTISKHIHGIMDSPLMMALSAARGRGARMCFVPSMHQDLFDDPVTQELLDALAAEGSSVLVDDAEEGKRKQPDPVAIVAAVCHLANTSESSKTVAITLGANRAPIDAVRAIQNASSGRTGWLIAEYLHRMGHNVICIAGKTSADPSFELPDVRRDGTPDGMLRVCQQVANDTNPSVWIHAAAVLDYYAEAEDGKKPSGVDNWSLDLTPGPKHIAELASLVEGATRIGFKLESDVTPATLIERASAQIERYGVNAVIANLMEEMNDPDKIRARIVHADGTVDEASDDRALCEAINHLIKG</sequence>
<dbReference type="EMBL" id="KF901181">
    <property type="protein sequence ID" value="AIF21054.1"/>
    <property type="molecule type" value="Genomic_DNA"/>
</dbReference>
<proteinExistence type="predicted"/>
<dbReference type="GO" id="GO:0071513">
    <property type="term" value="C:phosphopantothenoylcysteine decarboxylase complex"/>
    <property type="evidence" value="ECO:0007669"/>
    <property type="project" value="TreeGrafter"/>
</dbReference>
<dbReference type="Pfam" id="PF02441">
    <property type="entry name" value="Flavoprotein"/>
    <property type="match status" value="1"/>
</dbReference>
<dbReference type="InterPro" id="IPR007085">
    <property type="entry name" value="DNA/pantothenate-metab_flavo_C"/>
</dbReference>
<dbReference type="PANTHER" id="PTHR14359">
    <property type="entry name" value="HOMO-OLIGOMERIC FLAVIN CONTAINING CYS DECARBOXYLASE FAMILY"/>
    <property type="match status" value="1"/>
</dbReference>
<evidence type="ECO:0000313" key="3">
    <source>
        <dbReference type="EMBL" id="AIF21054.1"/>
    </source>
</evidence>
<dbReference type="GO" id="GO:0004633">
    <property type="term" value="F:phosphopantothenoylcysteine decarboxylase activity"/>
    <property type="evidence" value="ECO:0007669"/>
    <property type="project" value="UniProtKB-EC"/>
</dbReference>
<protein>
    <submittedName>
        <fullName evidence="3">Pantothenate metabolism flavoprotein (CoaBC, dfp)</fullName>
        <ecNumber evidence="3">4.1.1.36</ecNumber>
    </submittedName>
</protein>
<dbReference type="InterPro" id="IPR036551">
    <property type="entry name" value="Flavin_trans-like"/>
</dbReference>
<reference evidence="3" key="1">
    <citation type="journal article" date="2014" name="Genome Biol. Evol.">
        <title>Pangenome evidence for extensive interdomain horizontal transfer affecting lineage core and shell genes in uncultured planktonic thaumarchaeota and euryarchaeota.</title>
        <authorList>
            <person name="Deschamps P."/>
            <person name="Zivanovic Y."/>
            <person name="Moreira D."/>
            <person name="Rodriguez-Valera F."/>
            <person name="Lopez-Garcia P."/>
        </authorList>
    </citation>
    <scope>NUCLEOTIDE SEQUENCE</scope>
</reference>
<dbReference type="GO" id="GO:0010181">
    <property type="term" value="F:FMN binding"/>
    <property type="evidence" value="ECO:0007669"/>
    <property type="project" value="TreeGrafter"/>
</dbReference>
<feature type="domain" description="DNA/pantothenate metabolism flavoprotein C-terminal" evidence="2">
    <location>
        <begin position="186"/>
        <end position="376"/>
    </location>
</feature>
<dbReference type="Gene3D" id="3.40.50.1950">
    <property type="entry name" value="Flavin prenyltransferase-like"/>
    <property type="match status" value="1"/>
</dbReference>
<evidence type="ECO:0000259" key="1">
    <source>
        <dbReference type="Pfam" id="PF02441"/>
    </source>
</evidence>
<organism evidence="3">
    <name type="scientific">uncultured marine group II/III euryarchaeote KM3_98_B01</name>
    <dbReference type="NCBI Taxonomy" id="1456546"/>
    <lineage>
        <taxon>Archaea</taxon>
        <taxon>Methanobacteriati</taxon>
        <taxon>Methanobacteriota</taxon>
        <taxon>environmental samples</taxon>
    </lineage>
</organism>
<dbReference type="PANTHER" id="PTHR14359:SF6">
    <property type="entry name" value="PHOSPHOPANTOTHENOYLCYSTEINE DECARBOXYLASE"/>
    <property type="match status" value="1"/>
</dbReference>